<sequence>MNNIMKSPILTLAPMLLIPILITACGGGGGGDSAPPAPVVKPIENTANIVASRDFSFDVSEKITLSLDYIGTSEGALHLYTKAAHVFTNGDVAADPTSRITTIYPTLTNEVELEVNSNWRALYAEWVPMNSAESEVNVVIHLDQPSNAYHITF</sequence>
<reference evidence="2" key="1">
    <citation type="submission" date="2022-02" db="EMBL/GenBank/DDBJ databases">
        <title>Vibrio sp. nov, a new bacterium isolated from seawater.</title>
        <authorList>
            <person name="Yuan Y."/>
        </authorList>
    </citation>
    <scope>NUCLEOTIDE SEQUENCE</scope>
    <source>
        <strain evidence="2">ZSDZ65</strain>
    </source>
</reference>
<dbReference type="PROSITE" id="PS51257">
    <property type="entry name" value="PROKAR_LIPOPROTEIN"/>
    <property type="match status" value="1"/>
</dbReference>
<feature type="chain" id="PRO_5040821994" description="PLAT domain-containing protein" evidence="1">
    <location>
        <begin position="25"/>
        <end position="153"/>
    </location>
</feature>
<dbReference type="Proteomes" id="UP001155587">
    <property type="component" value="Unassembled WGS sequence"/>
</dbReference>
<dbReference type="AlphaFoldDB" id="A0A9X3CJY7"/>
<organism evidence="2 3">
    <name type="scientific">Vibrio qingdaonensis</name>
    <dbReference type="NCBI Taxonomy" id="2829491"/>
    <lineage>
        <taxon>Bacteria</taxon>
        <taxon>Pseudomonadati</taxon>
        <taxon>Pseudomonadota</taxon>
        <taxon>Gammaproteobacteria</taxon>
        <taxon>Vibrionales</taxon>
        <taxon>Vibrionaceae</taxon>
        <taxon>Vibrio</taxon>
    </lineage>
</organism>
<dbReference type="RefSeq" id="WP_265673286.1">
    <property type="nucleotide sequence ID" value="NZ_JAKRRY010000002.1"/>
</dbReference>
<feature type="signal peptide" evidence="1">
    <location>
        <begin position="1"/>
        <end position="24"/>
    </location>
</feature>
<keyword evidence="1" id="KW-0732">Signal</keyword>
<accession>A0A9X3CJY7</accession>
<evidence type="ECO:0000256" key="1">
    <source>
        <dbReference type="SAM" id="SignalP"/>
    </source>
</evidence>
<evidence type="ECO:0000313" key="3">
    <source>
        <dbReference type="Proteomes" id="UP001155587"/>
    </source>
</evidence>
<comment type="caution">
    <text evidence="2">The sequence shown here is derived from an EMBL/GenBank/DDBJ whole genome shotgun (WGS) entry which is preliminary data.</text>
</comment>
<name>A0A9X3CJY7_9VIBR</name>
<dbReference type="EMBL" id="JAKRRY010000002">
    <property type="protein sequence ID" value="MCW8344818.1"/>
    <property type="molecule type" value="Genomic_DNA"/>
</dbReference>
<gene>
    <name evidence="2" type="ORF">MD535_02105</name>
</gene>
<evidence type="ECO:0000313" key="2">
    <source>
        <dbReference type="EMBL" id="MCW8344818.1"/>
    </source>
</evidence>
<evidence type="ECO:0008006" key="4">
    <source>
        <dbReference type="Google" id="ProtNLM"/>
    </source>
</evidence>
<proteinExistence type="predicted"/>
<keyword evidence="3" id="KW-1185">Reference proteome</keyword>
<protein>
    <recommendedName>
        <fullName evidence="4">PLAT domain-containing protein</fullName>
    </recommendedName>
</protein>